<comment type="function">
    <text evidence="1">Specifically recognizes and binds N6-methyladenosine (m6A)-containing RNAs, and regulates mRNA stability. M6A is a modification present at internal sites of mRNAs and some non-coding RNAs and plays a role in mRNA stability and processing.</text>
</comment>
<dbReference type="Gramene" id="RZC62646">
    <property type="protein sequence ID" value="RZC62646"/>
    <property type="gene ID" value="C5167_024407"/>
</dbReference>
<dbReference type="GO" id="GO:0061157">
    <property type="term" value="P:mRNA destabilization"/>
    <property type="evidence" value="ECO:0007669"/>
    <property type="project" value="TreeGrafter"/>
</dbReference>
<dbReference type="EMBL" id="CM010719">
    <property type="protein sequence ID" value="RZC62646.1"/>
    <property type="molecule type" value="Genomic_DNA"/>
</dbReference>
<dbReference type="SMR" id="A0A4Y7JQ12"/>
<dbReference type="InterPro" id="IPR045168">
    <property type="entry name" value="YTH_prot"/>
</dbReference>
<dbReference type="CDD" id="cd21134">
    <property type="entry name" value="YTH"/>
    <property type="match status" value="1"/>
</dbReference>
<dbReference type="PANTHER" id="PTHR12357">
    <property type="entry name" value="YTH YT521-B HOMOLOGY DOMAIN-CONTAINING"/>
    <property type="match status" value="1"/>
</dbReference>
<evidence type="ECO:0000313" key="4">
    <source>
        <dbReference type="Proteomes" id="UP000316621"/>
    </source>
</evidence>
<evidence type="ECO:0000256" key="1">
    <source>
        <dbReference type="RuleBase" id="RU369095"/>
    </source>
</evidence>
<comment type="similarity">
    <text evidence="1">Belongs to the YTHDF family.</text>
</comment>
<dbReference type="STRING" id="3469.A0A4Y7JQ12"/>
<dbReference type="OMA" id="QDFQTEY"/>
<reference evidence="3 4" key="1">
    <citation type="journal article" date="2018" name="Science">
        <title>The opium poppy genome and morphinan production.</title>
        <authorList>
            <person name="Guo L."/>
            <person name="Winzer T."/>
            <person name="Yang X."/>
            <person name="Li Y."/>
            <person name="Ning Z."/>
            <person name="He Z."/>
            <person name="Teodor R."/>
            <person name="Lu Y."/>
            <person name="Bowser T.A."/>
            <person name="Graham I.A."/>
            <person name="Ye K."/>
        </authorList>
    </citation>
    <scope>NUCLEOTIDE SEQUENCE [LARGE SCALE GENOMIC DNA]</scope>
    <source>
        <strain evidence="4">cv. HN1</strain>
        <tissue evidence="3">Leaves</tissue>
    </source>
</reference>
<evidence type="ECO:0000259" key="2">
    <source>
        <dbReference type="PROSITE" id="PS50882"/>
    </source>
</evidence>
<feature type="domain" description="YTH" evidence="2">
    <location>
        <begin position="217"/>
        <end position="358"/>
    </location>
</feature>
<accession>A0A4Y7JQ12</accession>
<dbReference type="Gene3D" id="3.10.590.10">
    <property type="entry name" value="ph1033 like domains"/>
    <property type="match status" value="1"/>
</dbReference>
<evidence type="ECO:0000313" key="3">
    <source>
        <dbReference type="EMBL" id="RZC62646.1"/>
    </source>
</evidence>
<dbReference type="AlphaFoldDB" id="A0A4Y7JQ12"/>
<dbReference type="InterPro" id="IPR007275">
    <property type="entry name" value="YTH_domain"/>
</dbReference>
<dbReference type="Pfam" id="PF04146">
    <property type="entry name" value="YTH"/>
    <property type="match status" value="1"/>
</dbReference>
<protein>
    <recommendedName>
        <fullName evidence="1">YTH domain-containing family protein</fullName>
    </recommendedName>
</protein>
<dbReference type="PROSITE" id="PS50882">
    <property type="entry name" value="YTH"/>
    <property type="match status" value="1"/>
</dbReference>
<name>A0A4Y7JQ12_PAPSO</name>
<keyword evidence="4" id="KW-1185">Reference proteome</keyword>
<sequence>MLLDFEIVKEEMDTGLKSASVASLSNQNVVSGKDGSKNNFSSSISSSRYGNSDLKGGVNQVPATEHSLYYPTSCYGYYYPGYDGSYPEWDDRHYFHAGDGSEIPYSVPQLGIDYRSSAFAKGCYPMGKYAAFSNQQGLFPNNGYMYYRQNARNWVGNDRYRSRERFNRNGEFEASSELNRGPRARRVISSAEKDQLTPAAHKDKYNLPEFQTDYENAKFFVIKSYSEDDIHKSIKYGVWTSTANGNRKLDAAFREAETKSGEMCKRSPIFLFFSVNGSGQFVGLAEMTGQVDFKKDMDFWQQDKWNGVFSVQWHIVKDVPNVQLRHIILENNDNKPVTNSRDTQEIGVKQGSEMLTIFKSFSTKTCMLDDFNFYEDREKALLARRTSKAALSQEEIDRKKEFSKHLEAGVKKIDEASIKGQIATDAKTASLIELTKNMSLNPLPSKIVR</sequence>
<dbReference type="GO" id="GO:1990247">
    <property type="term" value="F:N6-methyladenosine-containing RNA reader activity"/>
    <property type="evidence" value="ECO:0007669"/>
    <property type="project" value="UniProtKB-UniRule"/>
</dbReference>
<dbReference type="Proteomes" id="UP000316621">
    <property type="component" value="Chromosome 5"/>
</dbReference>
<dbReference type="GO" id="GO:0003729">
    <property type="term" value="F:mRNA binding"/>
    <property type="evidence" value="ECO:0007669"/>
    <property type="project" value="UniProtKB-UniRule"/>
</dbReference>
<keyword evidence="1" id="KW-0694">RNA-binding</keyword>
<dbReference type="GO" id="GO:0005737">
    <property type="term" value="C:cytoplasm"/>
    <property type="evidence" value="ECO:0007669"/>
    <property type="project" value="TreeGrafter"/>
</dbReference>
<organism evidence="3 4">
    <name type="scientific">Papaver somniferum</name>
    <name type="common">Opium poppy</name>
    <dbReference type="NCBI Taxonomy" id="3469"/>
    <lineage>
        <taxon>Eukaryota</taxon>
        <taxon>Viridiplantae</taxon>
        <taxon>Streptophyta</taxon>
        <taxon>Embryophyta</taxon>
        <taxon>Tracheophyta</taxon>
        <taxon>Spermatophyta</taxon>
        <taxon>Magnoliopsida</taxon>
        <taxon>Ranunculales</taxon>
        <taxon>Papaveraceae</taxon>
        <taxon>Papaveroideae</taxon>
        <taxon>Papaver</taxon>
    </lineage>
</organism>
<proteinExistence type="inferred from homology"/>
<gene>
    <name evidence="3" type="ORF">C5167_024407</name>
</gene>
<dbReference type="PANTHER" id="PTHR12357:SF95">
    <property type="entry name" value="YTH DOMAIN-CONTAINING FAMILY PROTEIN"/>
    <property type="match status" value="1"/>
</dbReference>